<dbReference type="AlphaFoldDB" id="A0A964T514"/>
<evidence type="ECO:0000313" key="10">
    <source>
        <dbReference type="Proteomes" id="UP000773614"/>
    </source>
</evidence>
<evidence type="ECO:0000256" key="7">
    <source>
        <dbReference type="ARBA" id="ARBA00067695"/>
    </source>
</evidence>
<dbReference type="InterPro" id="IPR011004">
    <property type="entry name" value="Trimer_LpxA-like_sf"/>
</dbReference>
<evidence type="ECO:0000256" key="5">
    <source>
        <dbReference type="ARBA" id="ARBA00023315"/>
    </source>
</evidence>
<dbReference type="GO" id="GO:0005829">
    <property type="term" value="C:cytosol"/>
    <property type="evidence" value="ECO:0007669"/>
    <property type="project" value="TreeGrafter"/>
</dbReference>
<dbReference type="SMART" id="SM01266">
    <property type="entry name" value="Mac"/>
    <property type="match status" value="1"/>
</dbReference>
<keyword evidence="10" id="KW-1185">Reference proteome</keyword>
<organism evidence="9 10">
    <name type="scientific">Propylenella binzhouense</name>
    <dbReference type="NCBI Taxonomy" id="2555902"/>
    <lineage>
        <taxon>Bacteria</taxon>
        <taxon>Pseudomonadati</taxon>
        <taxon>Pseudomonadota</taxon>
        <taxon>Alphaproteobacteria</taxon>
        <taxon>Hyphomicrobiales</taxon>
        <taxon>Propylenellaceae</taxon>
        <taxon>Propylenella</taxon>
    </lineage>
</organism>
<comment type="function">
    <text evidence="6">Acetyltransferase implicated in the O-acetylation of Nod factors.</text>
</comment>
<dbReference type="RefSeq" id="WP_161140991.1">
    <property type="nucleotide sequence ID" value="NZ_SPKJ01000044.1"/>
</dbReference>
<keyword evidence="2" id="KW-0536">Nodulation</keyword>
<protein>
    <recommendedName>
        <fullName evidence="7">Nodulation protein L</fullName>
    </recommendedName>
</protein>
<keyword evidence="5" id="KW-0012">Acyltransferase</keyword>
<dbReference type="CDD" id="cd03357">
    <property type="entry name" value="LbH_MAT_GAT"/>
    <property type="match status" value="1"/>
</dbReference>
<dbReference type="PANTHER" id="PTHR23416">
    <property type="entry name" value="SIALIC ACID SYNTHASE-RELATED"/>
    <property type="match status" value="1"/>
</dbReference>
<evidence type="ECO:0000313" key="9">
    <source>
        <dbReference type="EMBL" id="MYZ48641.1"/>
    </source>
</evidence>
<evidence type="ECO:0000256" key="3">
    <source>
        <dbReference type="ARBA" id="ARBA00022679"/>
    </source>
</evidence>
<sequence>MPASEKERMLAGELYDATDPELVADMARAQALLRELNRLDMADPARHGAILAELFGAIGADVVVKTPFRCDYGSQIRIGAGTFVNYDCIFLDCAAIEIGARVQIAPGVHIYTATHPLDASVRAEGLESALPVRIGDDVWIGGRAVILPGVSVGARAVIGAGAVVARDVPPDTLVLGSPARVVRRIGAGDHTEGAA</sequence>
<dbReference type="FunFam" id="2.160.10.10:FF:000025">
    <property type="entry name" value="Hexapeptide-repeat containing-acetyltransferase"/>
    <property type="match status" value="1"/>
</dbReference>
<proteinExistence type="inferred from homology"/>
<dbReference type="InterPro" id="IPR001451">
    <property type="entry name" value="Hexapep"/>
</dbReference>
<dbReference type="InterPro" id="IPR024688">
    <property type="entry name" value="Mac_dom"/>
</dbReference>
<keyword evidence="3" id="KW-0808">Transferase</keyword>
<evidence type="ECO:0000256" key="1">
    <source>
        <dbReference type="ARBA" id="ARBA00007274"/>
    </source>
</evidence>
<dbReference type="GO" id="GO:0008374">
    <property type="term" value="F:O-acyltransferase activity"/>
    <property type="evidence" value="ECO:0007669"/>
    <property type="project" value="TreeGrafter"/>
</dbReference>
<comment type="similarity">
    <text evidence="1">Belongs to the transferase hexapeptide repeat family.</text>
</comment>
<dbReference type="InterPro" id="IPR051159">
    <property type="entry name" value="Hexapeptide_acetyltransf"/>
</dbReference>
<comment type="caution">
    <text evidence="9">The sequence shown here is derived from an EMBL/GenBank/DDBJ whole genome shotgun (WGS) entry which is preliminary data.</text>
</comment>
<dbReference type="PROSITE" id="PS00101">
    <property type="entry name" value="HEXAPEP_TRANSFERASES"/>
    <property type="match status" value="1"/>
</dbReference>
<reference evidence="9" key="1">
    <citation type="submission" date="2019-03" db="EMBL/GenBank/DDBJ databases">
        <title>Afifella sp. nov., isolated from activated sludge.</title>
        <authorList>
            <person name="Li Q."/>
            <person name="Liu Y."/>
        </authorList>
    </citation>
    <scope>NUCLEOTIDE SEQUENCE</scope>
    <source>
        <strain evidence="9">L72</strain>
    </source>
</reference>
<evidence type="ECO:0000256" key="2">
    <source>
        <dbReference type="ARBA" id="ARBA00022458"/>
    </source>
</evidence>
<name>A0A964T514_9HYPH</name>
<evidence type="ECO:0000259" key="8">
    <source>
        <dbReference type="SMART" id="SM01266"/>
    </source>
</evidence>
<dbReference type="Pfam" id="PF12464">
    <property type="entry name" value="Mac"/>
    <property type="match status" value="1"/>
</dbReference>
<dbReference type="InterPro" id="IPR018357">
    <property type="entry name" value="Hexapep_transf_CS"/>
</dbReference>
<dbReference type="Proteomes" id="UP000773614">
    <property type="component" value="Unassembled WGS sequence"/>
</dbReference>
<dbReference type="Pfam" id="PF00132">
    <property type="entry name" value="Hexapep"/>
    <property type="match status" value="1"/>
</dbReference>
<dbReference type="GO" id="GO:0016407">
    <property type="term" value="F:acetyltransferase activity"/>
    <property type="evidence" value="ECO:0007669"/>
    <property type="project" value="InterPro"/>
</dbReference>
<dbReference type="EMBL" id="SPKJ01000044">
    <property type="protein sequence ID" value="MYZ48641.1"/>
    <property type="molecule type" value="Genomic_DNA"/>
</dbReference>
<dbReference type="OrthoDB" id="9815592at2"/>
<feature type="domain" description="Maltose/galactoside acetyltransferase" evidence="8">
    <location>
        <begin position="6"/>
        <end position="60"/>
    </location>
</feature>
<gene>
    <name evidence="9" type="ORF">E4O86_13070</name>
</gene>
<evidence type="ECO:0000256" key="6">
    <source>
        <dbReference type="ARBA" id="ARBA00055587"/>
    </source>
</evidence>
<evidence type="ECO:0000256" key="4">
    <source>
        <dbReference type="ARBA" id="ARBA00022737"/>
    </source>
</evidence>
<dbReference type="PANTHER" id="PTHR23416:SF23">
    <property type="entry name" value="ACETYLTRANSFERASE C18B11.09C-RELATED"/>
    <property type="match status" value="1"/>
</dbReference>
<dbReference type="SUPFAM" id="SSF51161">
    <property type="entry name" value="Trimeric LpxA-like enzymes"/>
    <property type="match status" value="1"/>
</dbReference>
<keyword evidence="4" id="KW-0677">Repeat</keyword>
<dbReference type="Gene3D" id="2.160.10.10">
    <property type="entry name" value="Hexapeptide repeat proteins"/>
    <property type="match status" value="1"/>
</dbReference>
<accession>A0A964T514</accession>